<name>A0A506XZH3_9MICO</name>
<evidence type="ECO:0000313" key="1">
    <source>
        <dbReference type="EMBL" id="TPW78171.1"/>
    </source>
</evidence>
<keyword evidence="2" id="KW-1185">Reference proteome</keyword>
<organism evidence="1 2">
    <name type="scientific">Schumannella soli</name>
    <dbReference type="NCBI Taxonomy" id="2590779"/>
    <lineage>
        <taxon>Bacteria</taxon>
        <taxon>Bacillati</taxon>
        <taxon>Actinomycetota</taxon>
        <taxon>Actinomycetes</taxon>
        <taxon>Micrococcales</taxon>
        <taxon>Microbacteriaceae</taxon>
        <taxon>Schumannella</taxon>
    </lineage>
</organism>
<comment type="caution">
    <text evidence="1">The sequence shown here is derived from an EMBL/GenBank/DDBJ whole genome shotgun (WGS) entry which is preliminary data.</text>
</comment>
<dbReference type="Pfam" id="PF03860">
    <property type="entry name" value="Csp"/>
    <property type="match status" value="1"/>
</dbReference>
<sequence>MTAMQECMEACSAAAVAATMCSDADMGDGMARCSSMCANMADVATTTMRMMMRPTGMDMSAMKAMMGACMAMGEACAAECRSHAEMAEHCRICMMACEAMVASCSKMMASMA</sequence>
<dbReference type="InterPro" id="IPR005560">
    <property type="entry name" value="Csp_YhjQ"/>
</dbReference>
<dbReference type="OrthoDB" id="5396211at2"/>
<proteinExistence type="predicted"/>
<dbReference type="Proteomes" id="UP000316252">
    <property type="component" value="Unassembled WGS sequence"/>
</dbReference>
<accession>A0A506XZH3</accession>
<dbReference type="EMBL" id="VHQG01000001">
    <property type="protein sequence ID" value="TPW78171.1"/>
    <property type="molecule type" value="Genomic_DNA"/>
</dbReference>
<gene>
    <name evidence="1" type="ORF">FJ657_02790</name>
</gene>
<protein>
    <submittedName>
        <fullName evidence="1">Aldehyde dehydrogenase</fullName>
    </submittedName>
</protein>
<reference evidence="1 2" key="1">
    <citation type="submission" date="2019-06" db="EMBL/GenBank/DDBJ databases">
        <authorList>
            <person name="Li F."/>
        </authorList>
    </citation>
    <scope>NUCLEOTIDE SEQUENCE [LARGE SCALE GENOMIC DNA]</scope>
    <source>
        <strain evidence="1 2">10F1D-1</strain>
    </source>
</reference>
<dbReference type="Gene3D" id="1.20.1270.360">
    <property type="match status" value="1"/>
</dbReference>
<dbReference type="AlphaFoldDB" id="A0A506XZH3"/>
<evidence type="ECO:0000313" key="2">
    <source>
        <dbReference type="Proteomes" id="UP000316252"/>
    </source>
</evidence>